<dbReference type="GO" id="GO:0009103">
    <property type="term" value="P:lipopolysaccharide biosynthetic process"/>
    <property type="evidence" value="ECO:0007669"/>
    <property type="project" value="TreeGrafter"/>
</dbReference>
<evidence type="ECO:0000259" key="2">
    <source>
        <dbReference type="Pfam" id="PF00534"/>
    </source>
</evidence>
<dbReference type="PANTHER" id="PTHR46401">
    <property type="entry name" value="GLYCOSYLTRANSFERASE WBBK-RELATED"/>
    <property type="match status" value="1"/>
</dbReference>
<sequence length="361" mass="42527">MRKEIIMKKFALYMSDIDNYHLTKDVGLIPFIMQKYYGFDSCILIPENNKQYTDNDKYLENLKIIKFEDNNKLLNYLKEVDVLMVIGIYDFNISIINSYKYFNPNGKVYLKLDANLYWLNELNSSITEDTLNTLKKCDLITCESRKIQYFIKSHWDLSSDLMLNGYYEFVDDTFITYEEKENIILFVGRIGSYQKSIDILLNAFKNIESKIPNWKIELIGNMEEGFIRFIYNYFNENPHLMERAIITNYLDKKELKQKYKRSKVFCLTSIWEGCPNVFAEAISNGCYLITSDVTSAIEMIDYGNYGRIFPVKNTTELENELIRVCNDNKLLQNNCEASQIYSRNNLCWINLCGIINNKLAL</sequence>
<proteinExistence type="predicted"/>
<keyword evidence="1 3" id="KW-0808">Transferase</keyword>
<feature type="domain" description="Glycosyl transferase family 1" evidence="2">
    <location>
        <begin position="178"/>
        <end position="333"/>
    </location>
</feature>
<reference evidence="3 4" key="1">
    <citation type="journal article" date="2017" name="Genome Announc.">
        <title>Draft Genome Sequence of Romboutsia weinsteinii sp. nov. Strain CCRI-19649(T) Isolated from Surface Water.</title>
        <authorList>
            <person name="Maheux A.F."/>
            <person name="Boudreau D.K."/>
            <person name="Berube E."/>
            <person name="Boissinot M."/>
            <person name="Cantin P."/>
            <person name="Raymond F."/>
            <person name="Corbeil J."/>
            <person name="Omar R.F."/>
            <person name="Bergeron M.G."/>
        </authorList>
    </citation>
    <scope>NUCLEOTIDE SEQUENCE [LARGE SCALE GENOMIC DNA]</scope>
    <source>
        <strain evidence="3 4">CCRI-19649</strain>
    </source>
</reference>
<name>A0A371J8X9_9FIRM</name>
<dbReference type="GO" id="GO:0016757">
    <property type="term" value="F:glycosyltransferase activity"/>
    <property type="evidence" value="ECO:0007669"/>
    <property type="project" value="InterPro"/>
</dbReference>
<dbReference type="SUPFAM" id="SSF53756">
    <property type="entry name" value="UDP-Glycosyltransferase/glycogen phosphorylase"/>
    <property type="match status" value="1"/>
</dbReference>
<comment type="caution">
    <text evidence="3">The sequence shown here is derived from an EMBL/GenBank/DDBJ whole genome shotgun (WGS) entry which is preliminary data.</text>
</comment>
<dbReference type="Gene3D" id="3.40.50.2000">
    <property type="entry name" value="Glycogen Phosphorylase B"/>
    <property type="match status" value="2"/>
</dbReference>
<keyword evidence="4" id="KW-1185">Reference proteome</keyword>
<evidence type="ECO:0000313" key="3">
    <source>
        <dbReference type="EMBL" id="RDY29195.1"/>
    </source>
</evidence>
<organism evidence="3 4">
    <name type="scientific">Romboutsia weinsteinii</name>
    <dbReference type="NCBI Taxonomy" id="2020949"/>
    <lineage>
        <taxon>Bacteria</taxon>
        <taxon>Bacillati</taxon>
        <taxon>Bacillota</taxon>
        <taxon>Clostridia</taxon>
        <taxon>Peptostreptococcales</taxon>
        <taxon>Peptostreptococcaceae</taxon>
        <taxon>Romboutsia</taxon>
    </lineage>
</organism>
<dbReference type="InterPro" id="IPR001296">
    <property type="entry name" value="Glyco_trans_1"/>
</dbReference>
<dbReference type="Proteomes" id="UP000215694">
    <property type="component" value="Unassembled WGS sequence"/>
</dbReference>
<gene>
    <name evidence="3" type="ORF">CHL78_002495</name>
</gene>
<dbReference type="AlphaFoldDB" id="A0A371J8X9"/>
<evidence type="ECO:0000313" key="4">
    <source>
        <dbReference type="Proteomes" id="UP000215694"/>
    </source>
</evidence>
<dbReference type="CDD" id="cd03801">
    <property type="entry name" value="GT4_PimA-like"/>
    <property type="match status" value="1"/>
</dbReference>
<dbReference type="EMBL" id="NOJY02000003">
    <property type="protein sequence ID" value="RDY29195.1"/>
    <property type="molecule type" value="Genomic_DNA"/>
</dbReference>
<accession>A0A371J8X9</accession>
<evidence type="ECO:0000256" key="1">
    <source>
        <dbReference type="ARBA" id="ARBA00022679"/>
    </source>
</evidence>
<protein>
    <submittedName>
        <fullName evidence="3">Glycosyltransferase</fullName>
    </submittedName>
</protein>
<dbReference type="Pfam" id="PF00534">
    <property type="entry name" value="Glycos_transf_1"/>
    <property type="match status" value="1"/>
</dbReference>
<dbReference type="PANTHER" id="PTHR46401:SF2">
    <property type="entry name" value="GLYCOSYLTRANSFERASE WBBK-RELATED"/>
    <property type="match status" value="1"/>
</dbReference>